<proteinExistence type="predicted"/>
<dbReference type="Proteomes" id="UP001170379">
    <property type="component" value="Unassembled WGS sequence"/>
</dbReference>
<organism evidence="2 3">
    <name type="scientific">Gulosibacter molinativorax</name>
    <dbReference type="NCBI Taxonomy" id="256821"/>
    <lineage>
        <taxon>Bacteria</taxon>
        <taxon>Bacillati</taxon>
        <taxon>Actinomycetota</taxon>
        <taxon>Actinomycetes</taxon>
        <taxon>Micrococcales</taxon>
        <taxon>Microbacteriaceae</taxon>
        <taxon>Gulosibacter</taxon>
    </lineage>
</organism>
<comment type="caution">
    <text evidence="2">The sequence shown here is derived from an EMBL/GenBank/DDBJ whole genome shotgun (WGS) entry which is preliminary data.</text>
</comment>
<dbReference type="EMBL" id="PXVD01000009">
    <property type="protein sequence ID" value="MDJ1371102.1"/>
    <property type="molecule type" value="Genomic_DNA"/>
</dbReference>
<keyword evidence="3" id="KW-1185">Reference proteome</keyword>
<feature type="transmembrane region" description="Helical" evidence="1">
    <location>
        <begin position="32"/>
        <end position="58"/>
    </location>
</feature>
<evidence type="ECO:0008006" key="4">
    <source>
        <dbReference type="Google" id="ProtNLM"/>
    </source>
</evidence>
<accession>A0ABT7C7I2</accession>
<gene>
    <name evidence="2" type="ORF">C7K25_06945</name>
</gene>
<keyword evidence="1" id="KW-0472">Membrane</keyword>
<evidence type="ECO:0000256" key="1">
    <source>
        <dbReference type="SAM" id="Phobius"/>
    </source>
</evidence>
<name>A0ABT7C7I2_9MICO</name>
<keyword evidence="1" id="KW-0812">Transmembrane</keyword>
<reference evidence="2" key="2">
    <citation type="journal article" date="2022" name="Sci. Rep.">
        <title>In silico prediction of the enzymes involved in the degradation of the herbicide molinate by Gulosibacter molinativorax ON4T.</title>
        <authorList>
            <person name="Lopes A.R."/>
            <person name="Bunin E."/>
            <person name="Viana A.T."/>
            <person name="Froufe H."/>
            <person name="Munoz-Merida A."/>
            <person name="Pinho D."/>
            <person name="Figueiredo J."/>
            <person name="Barroso C."/>
            <person name="Vaz-Moreira I."/>
            <person name="Bellanger X."/>
            <person name="Egas C."/>
            <person name="Nunes O.C."/>
        </authorList>
    </citation>
    <scope>NUCLEOTIDE SEQUENCE</scope>
    <source>
        <strain evidence="2">ON4</strain>
    </source>
</reference>
<evidence type="ECO:0000313" key="3">
    <source>
        <dbReference type="Proteomes" id="UP001170379"/>
    </source>
</evidence>
<protein>
    <recommendedName>
        <fullName evidence="4">DUF3137 domain-containing protein</fullName>
    </recommendedName>
</protein>
<feature type="transmembrane region" description="Helical" evidence="1">
    <location>
        <begin position="78"/>
        <end position="103"/>
    </location>
</feature>
<evidence type="ECO:0000313" key="2">
    <source>
        <dbReference type="EMBL" id="MDJ1371102.1"/>
    </source>
</evidence>
<dbReference type="RefSeq" id="WP_026936658.1">
    <property type="nucleotide sequence ID" value="NZ_CP028426.1"/>
</dbReference>
<reference evidence="2" key="1">
    <citation type="submission" date="2018-03" db="EMBL/GenBank/DDBJ databases">
        <authorList>
            <person name="Nunes O.C."/>
            <person name="Lopes A.R."/>
            <person name="Froufe H."/>
            <person name="Munoz-Merida A."/>
            <person name="Barroso C."/>
            <person name="Egas C."/>
        </authorList>
    </citation>
    <scope>NUCLEOTIDE SEQUENCE</scope>
    <source>
        <strain evidence="2">ON4</strain>
    </source>
</reference>
<keyword evidence="1" id="KW-1133">Transmembrane helix</keyword>
<sequence length="313" mass="34840">MTISGFNGVQLGALNERGGSIRGALRERPGQVIFTTLVCVVLGVMGIGMLVAAGRYLVTLPEILGGLPAEDQMQSAPVTILRIFTAGLVSFGLIFLGTAIFMLRRFVKRWFASQRMAKFAQENGFAYQGDLPGPRFQAVVMKINADDIDHHRVVTGQVDGRRIEFGDFEATRDSSDAGDSNTRTTEVLARYAYIAIDLGVRAPHFVLDSVSNKRLFRGYGSLKRWDLEGDFPEHFTTWVEEGNEPAMLELMTPDFMHEFSEYGQEFDYEIQGTLLLIIANRRSIGNAHVAEGMLRVADRIVPGIRQKAMRGNW</sequence>